<evidence type="ECO:0000313" key="11">
    <source>
        <dbReference type="Proteomes" id="UP000886700"/>
    </source>
</evidence>
<dbReference type="Proteomes" id="UP000886700">
    <property type="component" value="Unplaced"/>
</dbReference>
<dbReference type="InterPro" id="IPR027896">
    <property type="entry name" value="UQCC3"/>
</dbReference>
<comment type="subcellular location">
    <subcellularLocation>
        <location evidence="2">Mitochondrion inner membrane</location>
        <topology evidence="2">Single-pass membrane protein</topology>
    </subcellularLocation>
</comment>
<keyword evidence="10" id="KW-0066">ATP synthesis</keyword>
<dbReference type="RefSeq" id="XP_040603953.1">
    <property type="nucleotide sequence ID" value="XM_040748019.1"/>
</dbReference>
<reference evidence="12" key="1">
    <citation type="submission" date="2025-08" db="UniProtKB">
        <authorList>
            <consortium name="RefSeq"/>
        </authorList>
    </citation>
    <scope>IDENTIFICATION</scope>
    <source>
        <tissue evidence="12">Liver</tissue>
    </source>
</reference>
<dbReference type="PROSITE" id="PS51257">
    <property type="entry name" value="PROKAR_LIPOPROTEIN"/>
    <property type="match status" value="1"/>
</dbReference>
<sequence>MGTLHKALVAVAVLGAGAGVGCTLFALVVPGEVQKQAMLQEIPERDPRRRDEAVRTKEVVMATLKKAVSTEENVTWRKNWFSEVSGGSRSA</sequence>
<evidence type="ECO:0000313" key="12">
    <source>
        <dbReference type="RefSeq" id="XP_040603953.1"/>
    </source>
</evidence>
<dbReference type="PANTHER" id="PTHR36465">
    <property type="entry name" value="UBIQUINOL-CYTOCHROME-C REDUCTASE COMPLEX ASSEMBLY FACTOR 3"/>
    <property type="match status" value="1"/>
</dbReference>
<evidence type="ECO:0000256" key="9">
    <source>
        <dbReference type="ARBA" id="ARBA00023136"/>
    </source>
</evidence>
<gene>
    <name evidence="12" type="primary">LOC121141172</name>
</gene>
<evidence type="ECO:0000256" key="4">
    <source>
        <dbReference type="ARBA" id="ARBA00016475"/>
    </source>
</evidence>
<comment type="similarity">
    <text evidence="3">Belongs to the UQCC3 family.</text>
</comment>
<evidence type="ECO:0000256" key="8">
    <source>
        <dbReference type="ARBA" id="ARBA00023128"/>
    </source>
</evidence>
<keyword evidence="8" id="KW-0496">Mitochondrion</keyword>
<dbReference type="GeneID" id="121141172"/>
<keyword evidence="11" id="KW-1185">Reference proteome</keyword>
<evidence type="ECO:0000256" key="7">
    <source>
        <dbReference type="ARBA" id="ARBA00022989"/>
    </source>
</evidence>
<accession>A0ABM2XPC7</accession>
<keyword evidence="5" id="KW-0812">Transmembrane</keyword>
<name>A0ABM2XPC7_MESAU</name>
<keyword evidence="6" id="KW-0999">Mitochondrion inner membrane</keyword>
<evidence type="ECO:0000256" key="5">
    <source>
        <dbReference type="ARBA" id="ARBA00022692"/>
    </source>
</evidence>
<dbReference type="Pfam" id="PF15141">
    <property type="entry name" value="UQCC3"/>
    <property type="match status" value="1"/>
</dbReference>
<evidence type="ECO:0000256" key="2">
    <source>
        <dbReference type="ARBA" id="ARBA00004434"/>
    </source>
</evidence>
<protein>
    <recommendedName>
        <fullName evidence="4">Ubiquinol-cytochrome-c reductase complex assembly factor 3</fullName>
    </recommendedName>
</protein>
<keyword evidence="7" id="KW-1133">Transmembrane helix</keyword>
<evidence type="ECO:0000256" key="10">
    <source>
        <dbReference type="ARBA" id="ARBA00023310"/>
    </source>
</evidence>
<evidence type="ECO:0000256" key="1">
    <source>
        <dbReference type="ARBA" id="ARBA00002879"/>
    </source>
</evidence>
<evidence type="ECO:0000256" key="3">
    <source>
        <dbReference type="ARBA" id="ARBA00006970"/>
    </source>
</evidence>
<proteinExistence type="inferred from homology"/>
<organism evidence="11 12">
    <name type="scientific">Mesocricetus auratus</name>
    <name type="common">Golden hamster</name>
    <dbReference type="NCBI Taxonomy" id="10036"/>
    <lineage>
        <taxon>Eukaryota</taxon>
        <taxon>Metazoa</taxon>
        <taxon>Chordata</taxon>
        <taxon>Craniata</taxon>
        <taxon>Vertebrata</taxon>
        <taxon>Euteleostomi</taxon>
        <taxon>Mammalia</taxon>
        <taxon>Eutheria</taxon>
        <taxon>Euarchontoglires</taxon>
        <taxon>Glires</taxon>
        <taxon>Rodentia</taxon>
        <taxon>Myomorpha</taxon>
        <taxon>Muroidea</taxon>
        <taxon>Cricetidae</taxon>
        <taxon>Cricetinae</taxon>
        <taxon>Mesocricetus</taxon>
    </lineage>
</organism>
<dbReference type="PANTHER" id="PTHR36465:SF1">
    <property type="entry name" value="UBIQUINOL-CYTOCHROME-C REDUCTASE COMPLEX ASSEMBLY FACTOR 3"/>
    <property type="match status" value="1"/>
</dbReference>
<evidence type="ECO:0000256" key="6">
    <source>
        <dbReference type="ARBA" id="ARBA00022792"/>
    </source>
</evidence>
<comment type="function">
    <text evidence="1">Required for the assembly of the ubiquinol-cytochrome c reductase complex (mitochondrial respiratory chain complex III or cytochrome b-c1 complex), mediating cytochrome b recruitment and probably stabilization within the complex. Thereby, plays an important role in ATP production by mitochondria. Cardiolipin-binding protein, it may also control the cardiolipin composition of mitochondria membranes and their morphology.</text>
</comment>
<keyword evidence="9" id="KW-0472">Membrane</keyword>